<reference evidence="2 3" key="1">
    <citation type="submission" date="2015-07" db="EMBL/GenBank/DDBJ databases">
        <authorList>
            <person name="Ju K.-S."/>
            <person name="Doroghazi J.R."/>
            <person name="Metcalf W.W."/>
        </authorList>
    </citation>
    <scope>NUCLEOTIDE SEQUENCE [LARGE SCALE GENOMIC DNA]</scope>
    <source>
        <strain evidence="2 3">NRRL B-3589</strain>
    </source>
</reference>
<feature type="non-terminal residue" evidence="2">
    <location>
        <position position="1"/>
    </location>
</feature>
<dbReference type="EMBL" id="LGUT01000593">
    <property type="protein sequence ID" value="KOG90690.1"/>
    <property type="molecule type" value="Genomic_DNA"/>
</dbReference>
<comment type="caution">
    <text evidence="2">The sequence shown here is derived from an EMBL/GenBank/DDBJ whole genome shotgun (WGS) entry which is preliminary data.</text>
</comment>
<evidence type="ECO:0000313" key="3">
    <source>
        <dbReference type="Proteomes" id="UP000037020"/>
    </source>
</evidence>
<name>A0ABR5JB97_9ACTN</name>
<dbReference type="Proteomes" id="UP000037020">
    <property type="component" value="Unassembled WGS sequence"/>
</dbReference>
<proteinExistence type="predicted"/>
<accession>A0ABR5JB97</accession>
<keyword evidence="3" id="KW-1185">Reference proteome</keyword>
<feature type="region of interest" description="Disordered" evidence="1">
    <location>
        <begin position="1"/>
        <end position="20"/>
    </location>
</feature>
<protein>
    <submittedName>
        <fullName evidence="2">Uncharacterized protein</fullName>
    </submittedName>
</protein>
<evidence type="ECO:0000256" key="1">
    <source>
        <dbReference type="SAM" id="MobiDB-lite"/>
    </source>
</evidence>
<feature type="compositionally biased region" description="Low complexity" evidence="1">
    <location>
        <begin position="10"/>
        <end position="20"/>
    </location>
</feature>
<evidence type="ECO:0000313" key="2">
    <source>
        <dbReference type="EMBL" id="KOG90690.1"/>
    </source>
</evidence>
<gene>
    <name evidence="2" type="ORF">ADK38_07235</name>
</gene>
<sequence>ADPAPHRPRATASAGPSAASTATLIQVCTRLIAYWAVQELTGGEGAGLDWEQKGLSNEQRAIYDDIVRAAHAERDAHGPDAARRLIERQAAQRCTAANGATYNSENWRPPT</sequence>
<organism evidence="2 3">
    <name type="scientific">Streptomyces varsoviensis</name>
    <dbReference type="NCBI Taxonomy" id="67373"/>
    <lineage>
        <taxon>Bacteria</taxon>
        <taxon>Bacillati</taxon>
        <taxon>Actinomycetota</taxon>
        <taxon>Actinomycetes</taxon>
        <taxon>Kitasatosporales</taxon>
        <taxon>Streptomycetaceae</taxon>
        <taxon>Streptomyces</taxon>
    </lineage>
</organism>